<keyword evidence="2" id="KW-1185">Reference proteome</keyword>
<dbReference type="EMBL" id="CACVBM020001229">
    <property type="protein sequence ID" value="CAA7040436.1"/>
    <property type="molecule type" value="Genomic_DNA"/>
</dbReference>
<dbReference type="PANTHER" id="PTHR36617">
    <property type="entry name" value="PROTEIN, PUTATIVE-RELATED"/>
    <property type="match status" value="1"/>
</dbReference>
<evidence type="ECO:0000313" key="1">
    <source>
        <dbReference type="EMBL" id="CAA7040436.1"/>
    </source>
</evidence>
<sequence length="222" mass="25419">MKSLDRVSRDFVWGSIVEKRKQHLIGWEKLCRPKTEGGLGIHKSSLMNKVFCEIIKGSWSSTWRSVTLAIKDVILPGHGWVIGDGKRINFWTDKWLMGTSLCDLTVSEIPLEVLSMKAGDLWTHGLGWDFQRITPYVSVETKLEMAAVVVNSDSGRPDTISWGEAADGKFTVASAYRFLTERETFKRDMSNFFKCVWRVRVLERVQVFFWLVGNHGIMTNQE</sequence>
<proteinExistence type="predicted"/>
<dbReference type="OrthoDB" id="691957at2759"/>
<dbReference type="AlphaFoldDB" id="A0A6D2JMF8"/>
<comment type="caution">
    <text evidence="1">The sequence shown here is derived from an EMBL/GenBank/DDBJ whole genome shotgun (WGS) entry which is preliminary data.</text>
</comment>
<evidence type="ECO:0000313" key="2">
    <source>
        <dbReference type="Proteomes" id="UP000467841"/>
    </source>
</evidence>
<dbReference type="PANTHER" id="PTHR36617:SF15">
    <property type="entry name" value="REVERSE TRANSCRIPTASE ZINC-BINDING DOMAIN-CONTAINING PROTEIN"/>
    <property type="match status" value="1"/>
</dbReference>
<gene>
    <name evidence="1" type="ORF">MERR_LOCUS27671</name>
</gene>
<accession>A0A6D2JMF8</accession>
<dbReference type="Proteomes" id="UP000467841">
    <property type="component" value="Unassembled WGS sequence"/>
</dbReference>
<name>A0A6D2JMF8_9BRAS</name>
<reference evidence="1" key="1">
    <citation type="submission" date="2020-01" db="EMBL/GenBank/DDBJ databases">
        <authorList>
            <person name="Mishra B."/>
        </authorList>
    </citation>
    <scope>NUCLEOTIDE SEQUENCE [LARGE SCALE GENOMIC DNA]</scope>
</reference>
<organism evidence="1 2">
    <name type="scientific">Microthlaspi erraticum</name>
    <dbReference type="NCBI Taxonomy" id="1685480"/>
    <lineage>
        <taxon>Eukaryota</taxon>
        <taxon>Viridiplantae</taxon>
        <taxon>Streptophyta</taxon>
        <taxon>Embryophyta</taxon>
        <taxon>Tracheophyta</taxon>
        <taxon>Spermatophyta</taxon>
        <taxon>Magnoliopsida</taxon>
        <taxon>eudicotyledons</taxon>
        <taxon>Gunneridae</taxon>
        <taxon>Pentapetalae</taxon>
        <taxon>rosids</taxon>
        <taxon>malvids</taxon>
        <taxon>Brassicales</taxon>
        <taxon>Brassicaceae</taxon>
        <taxon>Coluteocarpeae</taxon>
        <taxon>Microthlaspi</taxon>
    </lineage>
</organism>
<protein>
    <submittedName>
        <fullName evidence="1">Uncharacterized protein</fullName>
    </submittedName>
</protein>